<gene>
    <name evidence="1" type="ORF">CGCSCA2_v008804</name>
</gene>
<evidence type="ECO:0000313" key="1">
    <source>
        <dbReference type="EMBL" id="KAF4855710.1"/>
    </source>
</evidence>
<protein>
    <submittedName>
        <fullName evidence="1">Uncharacterized protein</fullName>
    </submittedName>
</protein>
<proteinExistence type="predicted"/>
<dbReference type="Proteomes" id="UP000711996">
    <property type="component" value="Unassembled WGS sequence"/>
</dbReference>
<comment type="caution">
    <text evidence="1">The sequence shown here is derived from an EMBL/GenBank/DDBJ whole genome shotgun (WGS) entry which is preliminary data.</text>
</comment>
<organism evidence="1 2">
    <name type="scientific">Colletotrichum siamense</name>
    <name type="common">Anthracnose fungus</name>
    <dbReference type="NCBI Taxonomy" id="690259"/>
    <lineage>
        <taxon>Eukaryota</taxon>
        <taxon>Fungi</taxon>
        <taxon>Dikarya</taxon>
        <taxon>Ascomycota</taxon>
        <taxon>Pezizomycotina</taxon>
        <taxon>Sordariomycetes</taxon>
        <taxon>Hypocreomycetidae</taxon>
        <taxon>Glomerellales</taxon>
        <taxon>Glomerellaceae</taxon>
        <taxon>Colletotrichum</taxon>
        <taxon>Colletotrichum gloeosporioides species complex</taxon>
    </lineage>
</organism>
<accession>A0A9P5ENW7</accession>
<sequence>MSRHQSAPAPRS</sequence>
<dbReference type="EMBL" id="QPMT01000029">
    <property type="protein sequence ID" value="KAF4855710.1"/>
    <property type="molecule type" value="Genomic_DNA"/>
</dbReference>
<evidence type="ECO:0000313" key="2">
    <source>
        <dbReference type="Proteomes" id="UP000711996"/>
    </source>
</evidence>
<name>A0A9P5ENW7_COLSI</name>
<keyword evidence="2" id="KW-1185">Reference proteome</keyword>
<reference evidence="1" key="1">
    <citation type="submission" date="2019-06" db="EMBL/GenBank/DDBJ databases">
        <authorList>
            <person name="Gan P."/>
            <person name="Shirasu K."/>
        </authorList>
    </citation>
    <scope>NUCLEOTIDE SEQUENCE [LARGE SCALE GENOMIC DNA]</scope>
    <source>
        <strain evidence="1">CAD2</strain>
    </source>
</reference>